<dbReference type="KEGG" id="scd:Spica_0486"/>
<dbReference type="CDD" id="cd18080">
    <property type="entry name" value="TrmD-like"/>
    <property type="match status" value="1"/>
</dbReference>
<keyword evidence="8 15" id="KW-0489">Methyltransferase</keyword>
<dbReference type="GO" id="GO:0005829">
    <property type="term" value="C:cytosol"/>
    <property type="evidence" value="ECO:0007669"/>
    <property type="project" value="TreeGrafter"/>
</dbReference>
<dbReference type="NCBIfam" id="NF000648">
    <property type="entry name" value="PRK00026.1"/>
    <property type="match status" value="1"/>
</dbReference>
<evidence type="ECO:0000256" key="4">
    <source>
        <dbReference type="ARBA" id="ARBA00011738"/>
    </source>
</evidence>
<dbReference type="GO" id="GO:0052906">
    <property type="term" value="F:tRNA (guanine(37)-N1)-methyltransferase activity"/>
    <property type="evidence" value="ECO:0007669"/>
    <property type="project" value="UniProtKB-UniRule"/>
</dbReference>
<comment type="subcellular location">
    <subcellularLocation>
        <location evidence="2 15 17">Cytoplasm</location>
    </subcellularLocation>
</comment>
<keyword evidence="20" id="KW-1185">Reference proteome</keyword>
<evidence type="ECO:0000256" key="11">
    <source>
        <dbReference type="ARBA" id="ARBA00022694"/>
    </source>
</evidence>
<proteinExistence type="inferred from homology"/>
<reference evidence="20" key="1">
    <citation type="journal article" date="2013" name="Stand. Genomic Sci.">
        <title>Genome sequence of the thermophilic fresh-water bacterium Spirochaeta caldaria type strain (H1(T)), reclassification of Spirochaeta caldaria, Spirochaeta stenostrepta, and Spirochaeta zuelzerae in the genus Treponema as Treponema caldaria comb. nov., Treponema stenostrepta comb. nov., and Treponema zuelzerae comb. nov., and emendation of the genus Treponema.</title>
        <authorList>
            <person name="Abt B."/>
            <person name="Goker M."/>
            <person name="Scheuner C."/>
            <person name="Han C."/>
            <person name="Lu M."/>
            <person name="Misra M."/>
            <person name="Lapidus A."/>
            <person name="Nolan M."/>
            <person name="Lucas S."/>
            <person name="Hammon N."/>
            <person name="Deshpande S."/>
            <person name="Cheng J.F."/>
            <person name="Tapia R."/>
            <person name="Goodwin L.A."/>
            <person name="Pitluck S."/>
            <person name="Liolios K."/>
            <person name="Pagani I."/>
            <person name="Ivanova N."/>
            <person name="Mavromatis K."/>
            <person name="Mikhailova N."/>
            <person name="Huntemann M."/>
            <person name="Pati A."/>
            <person name="Chen A."/>
            <person name="Palaniappan K."/>
            <person name="Land M."/>
            <person name="Hauser L."/>
            <person name="Jeffries C.D."/>
            <person name="Rohde M."/>
            <person name="Spring S."/>
            <person name="Gronow S."/>
            <person name="Detter J.C."/>
            <person name="Bristow J."/>
            <person name="Eisen J.A."/>
            <person name="Markowitz V."/>
            <person name="Hugenholtz P."/>
            <person name="Kyrpides N.C."/>
            <person name="Woyke T."/>
            <person name="Klenk H.P."/>
        </authorList>
    </citation>
    <scope>NUCLEOTIDE SEQUENCE</scope>
    <source>
        <strain evidence="20">ATCC 51460 / DSM 7334 / H1</strain>
    </source>
</reference>
<feature type="domain" description="tRNA methyltransferase TRMD/TRM10-type" evidence="18">
    <location>
        <begin position="1"/>
        <end position="243"/>
    </location>
</feature>
<dbReference type="InterPro" id="IPR023148">
    <property type="entry name" value="tRNA_m1G_MeTrfase_C_sf"/>
</dbReference>
<dbReference type="PANTHER" id="PTHR46417:SF1">
    <property type="entry name" value="TRNA (GUANINE-N(1)-)-METHYLTRANSFERASE"/>
    <property type="match status" value="1"/>
</dbReference>
<evidence type="ECO:0000256" key="16">
    <source>
        <dbReference type="PIRSR" id="PIRSR000386-1"/>
    </source>
</evidence>
<dbReference type="InterPro" id="IPR016009">
    <property type="entry name" value="tRNA_MeTrfase_TRMD/TRM10"/>
</dbReference>
<keyword evidence="10 15" id="KW-0949">S-adenosyl-L-methionine</keyword>
<comment type="catalytic activity">
    <reaction evidence="14 15 17">
        <text>guanosine(37) in tRNA + S-adenosyl-L-methionine = N(1)-methylguanosine(37) in tRNA + S-adenosyl-L-homocysteine + H(+)</text>
        <dbReference type="Rhea" id="RHEA:36899"/>
        <dbReference type="Rhea" id="RHEA-COMP:10145"/>
        <dbReference type="Rhea" id="RHEA-COMP:10147"/>
        <dbReference type="ChEBI" id="CHEBI:15378"/>
        <dbReference type="ChEBI" id="CHEBI:57856"/>
        <dbReference type="ChEBI" id="CHEBI:59789"/>
        <dbReference type="ChEBI" id="CHEBI:73542"/>
        <dbReference type="ChEBI" id="CHEBI:74269"/>
        <dbReference type="EC" id="2.1.1.228"/>
    </reaction>
</comment>
<name>F8EZZ7_GRAC1</name>
<sequence length="276" mass="31078">MKYTVLTLFPEIVDTFFNTSIMAKAIKRGVIQYRSINIRDYATDKHHKCDDAPYGGGAGMLMLPEPIGRALESAGAVKKQAAINFGTACSEPAHLQQKRRRVIYLSPSGRLFNQDLARELAAEDELILLCGRYEGIDQRIIDSYVDDEISIGDYILSSGEVSALVLIDATYRLIDGVISAESLEEESFSDGLLEYPQYTRPEIYDTVRVPEVLLSGHHEQIRQWRLKKRIEKTLNVRPDLIEKGLKAGCFSAETRKLIAELQDQVLHSQGDTDERN</sequence>
<evidence type="ECO:0000256" key="2">
    <source>
        <dbReference type="ARBA" id="ARBA00004496"/>
    </source>
</evidence>
<evidence type="ECO:0000256" key="1">
    <source>
        <dbReference type="ARBA" id="ARBA00002634"/>
    </source>
</evidence>
<evidence type="ECO:0000256" key="12">
    <source>
        <dbReference type="ARBA" id="ARBA00029736"/>
    </source>
</evidence>
<accession>F8EZZ7</accession>
<feature type="binding site" evidence="15 16">
    <location>
        <position position="131"/>
    </location>
    <ligand>
        <name>S-adenosyl-L-methionine</name>
        <dbReference type="ChEBI" id="CHEBI:59789"/>
    </ligand>
</feature>
<dbReference type="Proteomes" id="UP000000503">
    <property type="component" value="Chromosome"/>
</dbReference>
<keyword evidence="11 15" id="KW-0819">tRNA processing</keyword>
<dbReference type="AlphaFoldDB" id="F8EZZ7"/>
<dbReference type="GO" id="GO:0002939">
    <property type="term" value="P:tRNA N1-guanine methylation"/>
    <property type="evidence" value="ECO:0007669"/>
    <property type="project" value="TreeGrafter"/>
</dbReference>
<dbReference type="HOGENOM" id="CLU_047363_0_2_12"/>
<gene>
    <name evidence="15" type="primary">trmD</name>
    <name evidence="19" type="ordered locus">Spica_0486</name>
</gene>
<keyword evidence="7 15" id="KW-0963">Cytoplasm</keyword>
<dbReference type="InterPro" id="IPR002649">
    <property type="entry name" value="tRNA_m1G_MeTrfase_TrmD"/>
</dbReference>
<dbReference type="STRING" id="744872.Spica_0486"/>
<dbReference type="PANTHER" id="PTHR46417">
    <property type="entry name" value="TRNA (GUANINE-N(1)-)-METHYLTRANSFERASE"/>
    <property type="match status" value="1"/>
</dbReference>
<dbReference type="eggNOG" id="COG0336">
    <property type="taxonomic scope" value="Bacteria"/>
</dbReference>
<comment type="function">
    <text evidence="1 15 17">Specifically methylates guanosine-37 in various tRNAs.</text>
</comment>
<dbReference type="InterPro" id="IPR029026">
    <property type="entry name" value="tRNA_m1G_MTases_N"/>
</dbReference>
<feature type="binding site" evidence="15 16">
    <location>
        <begin position="151"/>
        <end position="156"/>
    </location>
    <ligand>
        <name>S-adenosyl-L-methionine</name>
        <dbReference type="ChEBI" id="CHEBI:59789"/>
    </ligand>
</feature>
<comment type="subunit">
    <text evidence="4 15 17">Homodimer.</text>
</comment>
<dbReference type="HAMAP" id="MF_00605">
    <property type="entry name" value="TrmD"/>
    <property type="match status" value="1"/>
</dbReference>
<evidence type="ECO:0000256" key="6">
    <source>
        <dbReference type="ARBA" id="ARBA00014679"/>
    </source>
</evidence>
<keyword evidence="9 15" id="KW-0808">Transferase</keyword>
<evidence type="ECO:0000256" key="8">
    <source>
        <dbReference type="ARBA" id="ARBA00022603"/>
    </source>
</evidence>
<dbReference type="FunFam" id="1.10.1270.20:FF:000001">
    <property type="entry name" value="tRNA (guanine-N(1)-)-methyltransferase"/>
    <property type="match status" value="1"/>
</dbReference>
<dbReference type="OrthoDB" id="9807416at2"/>
<evidence type="ECO:0000256" key="9">
    <source>
        <dbReference type="ARBA" id="ARBA00022679"/>
    </source>
</evidence>
<dbReference type="Gene3D" id="1.10.1270.20">
    <property type="entry name" value="tRNA(m1g37)methyltransferase, domain 2"/>
    <property type="match status" value="1"/>
</dbReference>
<dbReference type="EC" id="2.1.1.228" evidence="5 15"/>
<protein>
    <recommendedName>
        <fullName evidence="6 15">tRNA (guanine-N(1)-)-methyltransferase</fullName>
        <ecNumber evidence="5 15">2.1.1.228</ecNumber>
    </recommendedName>
    <alternativeName>
        <fullName evidence="12 15">M1G-methyltransferase</fullName>
    </alternativeName>
    <alternativeName>
        <fullName evidence="13 15">tRNA [GM37] methyltransferase</fullName>
    </alternativeName>
</protein>
<evidence type="ECO:0000256" key="13">
    <source>
        <dbReference type="ARBA" id="ARBA00033392"/>
    </source>
</evidence>
<organism evidence="19 20">
    <name type="scientific">Gracilinema caldarium (strain ATCC 51460 / DSM 7334 / H1)</name>
    <name type="common">Treponema caldarium</name>
    <dbReference type="NCBI Taxonomy" id="744872"/>
    <lineage>
        <taxon>Bacteria</taxon>
        <taxon>Pseudomonadati</taxon>
        <taxon>Spirochaetota</taxon>
        <taxon>Spirochaetia</taxon>
        <taxon>Spirochaetales</taxon>
        <taxon>Breznakiellaceae</taxon>
        <taxon>Gracilinema</taxon>
    </lineage>
</organism>
<evidence type="ECO:0000256" key="14">
    <source>
        <dbReference type="ARBA" id="ARBA00047783"/>
    </source>
</evidence>
<evidence type="ECO:0000256" key="15">
    <source>
        <dbReference type="HAMAP-Rule" id="MF_00605"/>
    </source>
</evidence>
<dbReference type="Pfam" id="PF01746">
    <property type="entry name" value="tRNA_m1G_MT"/>
    <property type="match status" value="1"/>
</dbReference>
<dbReference type="InterPro" id="IPR029028">
    <property type="entry name" value="Alpha/beta_knot_MTases"/>
</dbReference>
<dbReference type="Gene3D" id="3.40.1280.10">
    <property type="match status" value="1"/>
</dbReference>
<evidence type="ECO:0000313" key="19">
    <source>
        <dbReference type="EMBL" id="AEJ18650.1"/>
    </source>
</evidence>
<evidence type="ECO:0000256" key="5">
    <source>
        <dbReference type="ARBA" id="ARBA00012807"/>
    </source>
</evidence>
<evidence type="ECO:0000313" key="20">
    <source>
        <dbReference type="Proteomes" id="UP000000503"/>
    </source>
</evidence>
<comment type="similarity">
    <text evidence="3 15 17">Belongs to the RNA methyltransferase TrmD family.</text>
</comment>
<dbReference type="NCBIfam" id="TIGR00088">
    <property type="entry name" value="trmD"/>
    <property type="match status" value="1"/>
</dbReference>
<evidence type="ECO:0000256" key="7">
    <source>
        <dbReference type="ARBA" id="ARBA00022490"/>
    </source>
</evidence>
<dbReference type="SUPFAM" id="SSF75217">
    <property type="entry name" value="alpha/beta knot"/>
    <property type="match status" value="1"/>
</dbReference>
<evidence type="ECO:0000256" key="17">
    <source>
        <dbReference type="RuleBase" id="RU003464"/>
    </source>
</evidence>
<dbReference type="RefSeq" id="WP_013967962.1">
    <property type="nucleotide sequence ID" value="NC_015732.1"/>
</dbReference>
<evidence type="ECO:0000256" key="3">
    <source>
        <dbReference type="ARBA" id="ARBA00007630"/>
    </source>
</evidence>
<evidence type="ECO:0000256" key="10">
    <source>
        <dbReference type="ARBA" id="ARBA00022691"/>
    </source>
</evidence>
<dbReference type="FunFam" id="3.40.1280.10:FF:000001">
    <property type="entry name" value="tRNA (guanine-N(1)-)-methyltransferase"/>
    <property type="match status" value="1"/>
</dbReference>
<dbReference type="PIRSF" id="PIRSF000386">
    <property type="entry name" value="tRNA_mtase"/>
    <property type="match status" value="1"/>
</dbReference>
<dbReference type="EMBL" id="CP002868">
    <property type="protein sequence ID" value="AEJ18650.1"/>
    <property type="molecule type" value="Genomic_DNA"/>
</dbReference>
<evidence type="ECO:0000259" key="18">
    <source>
        <dbReference type="Pfam" id="PF01746"/>
    </source>
</evidence>